<dbReference type="PANTHER" id="PTHR41287:SF1">
    <property type="entry name" value="PROTEIN YMFN"/>
    <property type="match status" value="1"/>
</dbReference>
<keyword evidence="3" id="KW-0378">Hydrolase</keyword>
<keyword evidence="4" id="KW-1185">Reference proteome</keyword>
<evidence type="ECO:0000313" key="3">
    <source>
        <dbReference type="EMBL" id="MEQ1406155.1"/>
    </source>
</evidence>
<dbReference type="PANTHER" id="PTHR41287">
    <property type="match status" value="1"/>
</dbReference>
<dbReference type="InterPro" id="IPR046462">
    <property type="entry name" value="TerL_nuclease"/>
</dbReference>
<dbReference type="EMBL" id="JBEAAL010000009">
    <property type="protein sequence ID" value="MEQ1406155.1"/>
    <property type="molecule type" value="Genomic_DNA"/>
</dbReference>
<dbReference type="RefSeq" id="WP_348863208.1">
    <property type="nucleotide sequence ID" value="NZ_JBEAAL010000009.1"/>
</dbReference>
<evidence type="ECO:0000259" key="2">
    <source>
        <dbReference type="Pfam" id="PF20441"/>
    </source>
</evidence>
<name>A0ABV0M2S3_9HYPH</name>
<organism evidence="3 4">
    <name type="scientific">Neorhizobium phenanthreniclasticum</name>
    <dbReference type="NCBI Taxonomy" id="3157917"/>
    <lineage>
        <taxon>Bacteria</taxon>
        <taxon>Pseudomonadati</taxon>
        <taxon>Pseudomonadota</taxon>
        <taxon>Alphaproteobacteria</taxon>
        <taxon>Hyphomicrobiales</taxon>
        <taxon>Rhizobiaceae</taxon>
        <taxon>Rhizobium/Agrobacterium group</taxon>
        <taxon>Neorhizobium</taxon>
    </lineage>
</organism>
<evidence type="ECO:0000259" key="1">
    <source>
        <dbReference type="Pfam" id="PF03354"/>
    </source>
</evidence>
<keyword evidence="3" id="KW-0255">Endonuclease</keyword>
<keyword evidence="3" id="KW-0540">Nuclease</keyword>
<evidence type="ECO:0000313" key="4">
    <source>
        <dbReference type="Proteomes" id="UP001496627"/>
    </source>
</evidence>
<dbReference type="Proteomes" id="UP001496627">
    <property type="component" value="Unassembled WGS sequence"/>
</dbReference>
<protein>
    <submittedName>
        <fullName evidence="3">Terminase TerL endonuclease subunit</fullName>
    </submittedName>
</protein>
<sequence>MTTTPSVASDANAKSAFASYPAWLFDDSPIPDPHGKGERAVAFLKALKHPKSKAPGRAFQLDRWQERIIRKVYGDTKPDGTRRIKTVFALIPRGNRKTTLGAALAMLHLGPERIPGSQVVSAAVDRDQARIALEEMKGIIEAHPKLEVAFQVQDTKNRITHRKSSAFYRAMSADAATAHGRTPVFALVDELHAWKKRDLWDAIKTGLVKTPGSLLVVTTTAGVGHENIAYETYKYAKAVATGQIADDAFLPIIFEADPDEDWRDEAVWHRVNPGLSCNPPYPDVDGLRQMVREAEHRPADREMIRQLHLNVWLDGAANPEWSLDVWDENAGELDLAALEGRPAWIGVDLAKRIDLAAVGLAIPAGDGRIALHVQTFCPEGAIRRRTDGVPYPLWRDQGWLTECPGDTIDTAVIENYIRGLTERFQVEEVAFDRWHAQDIMKSLEEDGLPVAEFPQNIGTFARPVIDFEATMFDRKFIHGGNPLLRWAVGNVVLYADASGNRRPVKERSIDKIDPAVAAIIASGRAIQGASGRSSYEDADLSDLSLFAV</sequence>
<reference evidence="3 4" key="1">
    <citation type="submission" date="2024-05" db="EMBL/GenBank/DDBJ databases">
        <title>Neorhizobium sp. Rsf11, a plant growth promoting and heavy metal resistant PAH-degrader.</title>
        <authorList>
            <person name="Golubev S.N."/>
            <person name="Muratova A.Y."/>
            <person name="Markelova M.I."/>
        </authorList>
    </citation>
    <scope>NUCLEOTIDE SEQUENCE [LARGE SCALE GENOMIC DNA]</scope>
    <source>
        <strain evidence="3 4">Rsf11</strain>
    </source>
</reference>
<feature type="domain" description="Terminase large subunit-like ATPase" evidence="1">
    <location>
        <begin position="64"/>
        <end position="237"/>
    </location>
</feature>
<feature type="domain" description="Terminase large subunit-like endonuclease" evidence="2">
    <location>
        <begin position="244"/>
        <end position="527"/>
    </location>
</feature>
<dbReference type="GO" id="GO:0004519">
    <property type="term" value="F:endonuclease activity"/>
    <property type="evidence" value="ECO:0007669"/>
    <property type="project" value="UniProtKB-KW"/>
</dbReference>
<gene>
    <name evidence="3" type="ORF">ABK249_14535</name>
</gene>
<dbReference type="Pfam" id="PF20441">
    <property type="entry name" value="TerL_nuclease"/>
    <property type="match status" value="1"/>
</dbReference>
<dbReference type="Pfam" id="PF03354">
    <property type="entry name" value="TerL_ATPase"/>
    <property type="match status" value="1"/>
</dbReference>
<dbReference type="InterPro" id="IPR046461">
    <property type="entry name" value="TerL_ATPase"/>
</dbReference>
<accession>A0ABV0M2S3</accession>
<dbReference type="InterPro" id="IPR027417">
    <property type="entry name" value="P-loop_NTPase"/>
</dbReference>
<dbReference type="Gene3D" id="3.40.50.300">
    <property type="entry name" value="P-loop containing nucleotide triphosphate hydrolases"/>
    <property type="match status" value="1"/>
</dbReference>
<dbReference type="InterPro" id="IPR005021">
    <property type="entry name" value="Terminase_largesu-like"/>
</dbReference>
<proteinExistence type="predicted"/>
<comment type="caution">
    <text evidence="3">The sequence shown here is derived from an EMBL/GenBank/DDBJ whole genome shotgun (WGS) entry which is preliminary data.</text>
</comment>